<dbReference type="EMBL" id="LGRX02003325">
    <property type="protein sequence ID" value="KAK3282418.1"/>
    <property type="molecule type" value="Genomic_DNA"/>
</dbReference>
<dbReference type="Proteomes" id="UP001190700">
    <property type="component" value="Unassembled WGS sequence"/>
</dbReference>
<protein>
    <submittedName>
        <fullName evidence="2">Uncharacterized protein</fullName>
    </submittedName>
</protein>
<evidence type="ECO:0000256" key="1">
    <source>
        <dbReference type="SAM" id="MobiDB-lite"/>
    </source>
</evidence>
<comment type="caution">
    <text evidence="2">The sequence shown here is derived from an EMBL/GenBank/DDBJ whole genome shotgun (WGS) entry which is preliminary data.</text>
</comment>
<gene>
    <name evidence="2" type="ORF">CYMTET_9848</name>
</gene>
<reference evidence="2 3" key="1">
    <citation type="journal article" date="2015" name="Genome Biol. Evol.">
        <title>Comparative Genomics of a Bacterivorous Green Alga Reveals Evolutionary Causalities and Consequences of Phago-Mixotrophic Mode of Nutrition.</title>
        <authorList>
            <person name="Burns J.A."/>
            <person name="Paasch A."/>
            <person name="Narechania A."/>
            <person name="Kim E."/>
        </authorList>
    </citation>
    <scope>NUCLEOTIDE SEQUENCE [LARGE SCALE GENOMIC DNA]</scope>
    <source>
        <strain evidence="2 3">PLY_AMNH</strain>
    </source>
</reference>
<organism evidence="2 3">
    <name type="scientific">Cymbomonas tetramitiformis</name>
    <dbReference type="NCBI Taxonomy" id="36881"/>
    <lineage>
        <taxon>Eukaryota</taxon>
        <taxon>Viridiplantae</taxon>
        <taxon>Chlorophyta</taxon>
        <taxon>Pyramimonadophyceae</taxon>
        <taxon>Pyramimonadales</taxon>
        <taxon>Pyramimonadaceae</taxon>
        <taxon>Cymbomonas</taxon>
    </lineage>
</organism>
<evidence type="ECO:0000313" key="3">
    <source>
        <dbReference type="Proteomes" id="UP001190700"/>
    </source>
</evidence>
<accession>A0AAE0GQM7</accession>
<keyword evidence="3" id="KW-1185">Reference proteome</keyword>
<dbReference type="AlphaFoldDB" id="A0AAE0GQM7"/>
<sequence length="734" mass="83109">MQLALTVRQCRRHSWNDSTGSLGVIVDLLPDILKSMSAGQRLMFASVNKWAFLLVNGHRRQLFVGSYARGGPLLHAPSLYHFQNNTRIDNGAAKNRKFEPRVNLAEYLSSSSTLSLERVLRCDRYSKAYLLLLVQVYANPRLMRALVETRGIRPPLHSFSLGYLASTEAIEDDSEMREAAFVVYRWCLQSDVPATMVASGGGDDGEPPSERELALRSRNDVLEEVAHRILAVAPAHRSLYNLEMERDDFDNDPLLQMFVVIGARGTKALTIFEVVRRAVMPTTTMTSRDFATAAFIGACSSANFEVISVLRDRYHLSNLPQPTDFDFVTRAAKMLLAADLNFAETTSTLRLLWNLTRTTEVIEEGGERVALADSLLTSTLLTSASPSVILWYSANLRISLRWGDHRSLLRNLKLLFGERSDELMDELWRRLVIDVGDGDRRIERFRDVIALMPNMTTLNRFLQSWIRLNKLEKLPDAESVAGLNRLRDLMVSHSRRDADFCRFDAAGAHEYGFFEGEAFEEFRRLFDLLAVERVLGIEHASHLDFASRLRHPRSLQIAETISLDAMLEKLAGTVRDARSGRYLFLIAPELAAFLRTHRERSEPSNRHHRGLSFLRSIDKSNVPSFPVRHAENPTAGREYANFDVHAHRRYLEALFEFADRVHDEVLRHKSFESIANDIIKSVDGSDSETNIADVSDFGMNVADGSDSGMSDFDPRKWQDANPDDLADMLDKNTL</sequence>
<evidence type="ECO:0000313" key="2">
    <source>
        <dbReference type="EMBL" id="KAK3282418.1"/>
    </source>
</evidence>
<feature type="region of interest" description="Disordered" evidence="1">
    <location>
        <begin position="705"/>
        <end position="724"/>
    </location>
</feature>
<name>A0AAE0GQM7_9CHLO</name>
<proteinExistence type="predicted"/>